<feature type="region of interest" description="Disordered" evidence="1">
    <location>
        <begin position="48"/>
        <end position="110"/>
    </location>
</feature>
<organism evidence="2">
    <name type="scientific">Helicotheca tamesis</name>
    <dbReference type="NCBI Taxonomy" id="374047"/>
    <lineage>
        <taxon>Eukaryota</taxon>
        <taxon>Sar</taxon>
        <taxon>Stramenopiles</taxon>
        <taxon>Ochrophyta</taxon>
        <taxon>Bacillariophyta</taxon>
        <taxon>Mediophyceae</taxon>
        <taxon>Lithodesmiophycidae</taxon>
        <taxon>Lithodesmiales</taxon>
        <taxon>Lithodesmiaceae</taxon>
        <taxon>Helicotheca</taxon>
    </lineage>
</organism>
<protein>
    <submittedName>
        <fullName evidence="2">Uncharacterized protein</fullName>
    </submittedName>
</protein>
<accession>A0A7S2I5H2</accession>
<feature type="compositionally biased region" description="Basic and acidic residues" evidence="1">
    <location>
        <begin position="78"/>
        <end position="87"/>
    </location>
</feature>
<name>A0A7S2I5H2_9STRA</name>
<reference evidence="2" key="1">
    <citation type="submission" date="2021-01" db="EMBL/GenBank/DDBJ databases">
        <authorList>
            <person name="Corre E."/>
            <person name="Pelletier E."/>
            <person name="Niang G."/>
            <person name="Scheremetjew M."/>
            <person name="Finn R."/>
            <person name="Kale V."/>
            <person name="Holt S."/>
            <person name="Cochrane G."/>
            <person name="Meng A."/>
            <person name="Brown T."/>
            <person name="Cohen L."/>
        </authorList>
    </citation>
    <scope>NUCLEOTIDE SEQUENCE</scope>
    <source>
        <strain evidence="2">CCMP826</strain>
    </source>
</reference>
<gene>
    <name evidence="2" type="ORF">HTAM1171_LOCUS9803</name>
</gene>
<dbReference type="EMBL" id="HBGV01015889">
    <property type="protein sequence ID" value="CAD9509536.1"/>
    <property type="molecule type" value="Transcribed_RNA"/>
</dbReference>
<evidence type="ECO:0000256" key="1">
    <source>
        <dbReference type="SAM" id="MobiDB-lite"/>
    </source>
</evidence>
<evidence type="ECO:0000313" key="2">
    <source>
        <dbReference type="EMBL" id="CAD9509536.1"/>
    </source>
</evidence>
<feature type="non-terminal residue" evidence="2">
    <location>
        <position position="133"/>
    </location>
</feature>
<sequence>MKNISLSGVHNCSNGGSCADASAQVWGAPTPQLTSLRNEDRQHLELCTPGKNPTSFYGENGILPNKPTTMPKTIRRMKSGDGDDNRAKTSTQMGKRKSEEVLDGGGKNDNTILMEMSDDYQKWTCSGAATGSA</sequence>
<dbReference type="AlphaFoldDB" id="A0A7S2I5H2"/>
<proteinExistence type="predicted"/>